<evidence type="ECO:0000313" key="9">
    <source>
        <dbReference type="EMBL" id="ASK79312.1"/>
    </source>
</evidence>
<dbReference type="EMBL" id="CP022356">
    <property type="protein sequence ID" value="ASK79312.1"/>
    <property type="molecule type" value="Genomic_DNA"/>
</dbReference>
<evidence type="ECO:0000313" key="10">
    <source>
        <dbReference type="Proteomes" id="UP000242175"/>
    </source>
</evidence>
<keyword evidence="7 8" id="KW-0472">Membrane</keyword>
<protein>
    <recommendedName>
        <fullName evidence="11">Transporter</fullName>
    </recommendedName>
</protein>
<evidence type="ECO:0000256" key="5">
    <source>
        <dbReference type="ARBA" id="ARBA00022692"/>
    </source>
</evidence>
<proteinExistence type="inferred from homology"/>
<dbReference type="Pfam" id="PF03547">
    <property type="entry name" value="Mem_trans"/>
    <property type="match status" value="1"/>
</dbReference>
<evidence type="ECO:0000256" key="1">
    <source>
        <dbReference type="ARBA" id="ARBA00004651"/>
    </source>
</evidence>
<accession>A0A220VGK9</accession>
<comment type="similarity">
    <text evidence="2">Belongs to the auxin efflux carrier (TC 2.A.69) family.</text>
</comment>
<organism evidence="9 10">
    <name type="scientific">Paraphotobacterium marinum</name>
    <dbReference type="NCBI Taxonomy" id="1755811"/>
    <lineage>
        <taxon>Bacteria</taxon>
        <taxon>Pseudomonadati</taxon>
        <taxon>Pseudomonadota</taxon>
        <taxon>Gammaproteobacteria</taxon>
        <taxon>Vibrionales</taxon>
        <taxon>Vibrionaceae</taxon>
        <taxon>Paraphotobacterium</taxon>
    </lineage>
</organism>
<gene>
    <name evidence="9" type="ORF">CF386_09610</name>
</gene>
<dbReference type="Gene3D" id="1.20.1530.20">
    <property type="match status" value="1"/>
</dbReference>
<evidence type="ECO:0000256" key="8">
    <source>
        <dbReference type="SAM" id="Phobius"/>
    </source>
</evidence>
<feature type="transmembrane region" description="Helical" evidence="8">
    <location>
        <begin position="7"/>
        <end position="26"/>
    </location>
</feature>
<dbReference type="InterPro" id="IPR038770">
    <property type="entry name" value="Na+/solute_symporter_sf"/>
</dbReference>
<comment type="subcellular location">
    <subcellularLocation>
        <location evidence="1">Cell membrane</location>
        <topology evidence="1">Multi-pass membrane protein</topology>
    </subcellularLocation>
</comment>
<feature type="transmembrane region" description="Helical" evidence="8">
    <location>
        <begin position="267"/>
        <end position="284"/>
    </location>
</feature>
<keyword evidence="3" id="KW-0813">Transport</keyword>
<evidence type="ECO:0000256" key="4">
    <source>
        <dbReference type="ARBA" id="ARBA00022475"/>
    </source>
</evidence>
<dbReference type="InterPro" id="IPR004776">
    <property type="entry name" value="Mem_transp_PIN-like"/>
</dbReference>
<feature type="transmembrane region" description="Helical" evidence="8">
    <location>
        <begin position="69"/>
        <end position="87"/>
    </location>
</feature>
<dbReference type="PANTHER" id="PTHR36838:SF1">
    <property type="entry name" value="SLR1864 PROTEIN"/>
    <property type="match status" value="1"/>
</dbReference>
<feature type="transmembrane region" description="Helical" evidence="8">
    <location>
        <begin position="38"/>
        <end position="57"/>
    </location>
</feature>
<feature type="transmembrane region" description="Helical" evidence="8">
    <location>
        <begin position="207"/>
        <end position="227"/>
    </location>
</feature>
<dbReference type="KEGG" id="pmai:CF386_09610"/>
<evidence type="ECO:0000256" key="2">
    <source>
        <dbReference type="ARBA" id="ARBA00010145"/>
    </source>
</evidence>
<keyword evidence="10" id="KW-1185">Reference proteome</keyword>
<dbReference type="Proteomes" id="UP000242175">
    <property type="component" value="Chromosome small"/>
</dbReference>
<evidence type="ECO:0000256" key="7">
    <source>
        <dbReference type="ARBA" id="ARBA00023136"/>
    </source>
</evidence>
<reference evidence="9 10" key="1">
    <citation type="journal article" date="2016" name="Int. J. Syst. Evol. Microbiol.">
        <title>Paraphotobacterium marinum gen. nov., sp. nov., a member of the family Vibrionaceae, isolated from surface seawater.</title>
        <authorList>
            <person name="Huang Z."/>
            <person name="Dong C."/>
            <person name="Shao Z."/>
        </authorList>
    </citation>
    <scope>NUCLEOTIDE SEQUENCE [LARGE SCALE GENOMIC DNA]</scope>
    <source>
        <strain evidence="9 10">NSCS20N07D</strain>
    </source>
</reference>
<keyword evidence="4" id="KW-1003">Cell membrane</keyword>
<feature type="transmembrane region" description="Helical" evidence="8">
    <location>
        <begin position="178"/>
        <end position="201"/>
    </location>
</feature>
<evidence type="ECO:0000256" key="3">
    <source>
        <dbReference type="ARBA" id="ARBA00022448"/>
    </source>
</evidence>
<evidence type="ECO:0008006" key="11">
    <source>
        <dbReference type="Google" id="ProtNLM"/>
    </source>
</evidence>
<dbReference type="PANTHER" id="PTHR36838">
    <property type="entry name" value="AUXIN EFFLUX CARRIER FAMILY PROTEIN"/>
    <property type="match status" value="1"/>
</dbReference>
<feature type="transmembrane region" description="Helical" evidence="8">
    <location>
        <begin position="122"/>
        <end position="150"/>
    </location>
</feature>
<keyword evidence="6 8" id="KW-1133">Transmembrane helix</keyword>
<dbReference type="GO" id="GO:0055085">
    <property type="term" value="P:transmembrane transport"/>
    <property type="evidence" value="ECO:0007669"/>
    <property type="project" value="InterPro"/>
</dbReference>
<evidence type="ECO:0000256" key="6">
    <source>
        <dbReference type="ARBA" id="ARBA00022989"/>
    </source>
</evidence>
<feature type="transmembrane region" description="Helical" evidence="8">
    <location>
        <begin position="296"/>
        <end position="315"/>
    </location>
</feature>
<dbReference type="GO" id="GO:0005886">
    <property type="term" value="C:plasma membrane"/>
    <property type="evidence" value="ECO:0007669"/>
    <property type="project" value="UniProtKB-SubCell"/>
</dbReference>
<name>A0A220VGK9_9GAMM</name>
<sequence>MLKLIGTLINSILPIFILIFIGWGAVKYKLVGVEAKDVCSNLVAYFVFPALLFMETAKAKPEQIIYPKWMLAFFLAISIIWLLSVLFNRYVFKLPNKENVVSSFISTFPNEGGMGIPFLTHLIGLTAVVSVARANFIIALTLIPLTIFLMEINKNQNNEMNKLHLFIKALLKSIKKPMVLAVILGVIFSFMHITQLLPTVFTDSIELISKSCIFISLFAVGVNLYGIRFKISKFLFFNLSLKSLISALVGFSLVYLFNISGNDAKEFVLLLAMPTATISTIMALQWNTIENEATSLYLTSTILSLLSLPLIVYIFQ</sequence>
<feature type="transmembrane region" description="Helical" evidence="8">
    <location>
        <begin position="234"/>
        <end position="255"/>
    </location>
</feature>
<dbReference type="AlphaFoldDB" id="A0A220VGK9"/>
<keyword evidence="5 8" id="KW-0812">Transmembrane</keyword>